<dbReference type="RefSeq" id="WP_089899308.1">
    <property type="nucleotide sequence ID" value="NZ_FOCI01000004.1"/>
</dbReference>
<dbReference type="Proteomes" id="UP000199585">
    <property type="component" value="Unassembled WGS sequence"/>
</dbReference>
<evidence type="ECO:0000313" key="3">
    <source>
        <dbReference type="EMBL" id="SEM73432.1"/>
    </source>
</evidence>
<gene>
    <name evidence="3" type="ORF">SAMN04488003_10415</name>
</gene>
<organism evidence="3 4">
    <name type="scientific">Loktanella fryxellensis</name>
    <dbReference type="NCBI Taxonomy" id="245187"/>
    <lineage>
        <taxon>Bacteria</taxon>
        <taxon>Pseudomonadati</taxon>
        <taxon>Pseudomonadota</taxon>
        <taxon>Alphaproteobacteria</taxon>
        <taxon>Rhodobacterales</taxon>
        <taxon>Roseobacteraceae</taxon>
        <taxon>Loktanella</taxon>
    </lineage>
</organism>
<sequence length="203" mass="20694">MTASVTTPIRRTKRSRVMPAVLLGAAAFALSACQDEEVEASAFPDLQACQQAAASGTVLFSAADCDATFQEALVEYERSAPRYDDQALCEEQHGGGCVAQEGTGGGGGSIFMPLMAGYLIGNMLNGNRAATQPLYRDNTGRYATAGGSTVLNGNRGTTRLSPDSFRAAPAAAAPMTRASVNATGGFGSSRTSAAPAGRTSLGG</sequence>
<dbReference type="Pfam" id="PF06693">
    <property type="entry name" value="DUF1190"/>
    <property type="match status" value="1"/>
</dbReference>
<keyword evidence="2" id="KW-0732">Signal</keyword>
<name>A0A1H8ART6_9RHOB</name>
<keyword evidence="4" id="KW-1185">Reference proteome</keyword>
<protein>
    <submittedName>
        <fullName evidence="3">Uncharacterized conserved protein YgiB, involved in bioifilm formation, UPF0441/DUF1190 family</fullName>
    </submittedName>
</protein>
<evidence type="ECO:0000313" key="4">
    <source>
        <dbReference type="Proteomes" id="UP000199585"/>
    </source>
</evidence>
<feature type="region of interest" description="Disordered" evidence="1">
    <location>
        <begin position="182"/>
        <end position="203"/>
    </location>
</feature>
<feature type="signal peptide" evidence="2">
    <location>
        <begin position="1"/>
        <end position="34"/>
    </location>
</feature>
<reference evidence="3 4" key="1">
    <citation type="submission" date="2016-10" db="EMBL/GenBank/DDBJ databases">
        <authorList>
            <person name="de Groot N.N."/>
        </authorList>
    </citation>
    <scope>NUCLEOTIDE SEQUENCE [LARGE SCALE GENOMIC DNA]</scope>
    <source>
        <strain evidence="3 4">DSM 16213</strain>
    </source>
</reference>
<accession>A0A1H8ART6</accession>
<dbReference type="EMBL" id="FOCI01000004">
    <property type="protein sequence ID" value="SEM73432.1"/>
    <property type="molecule type" value="Genomic_DNA"/>
</dbReference>
<dbReference type="AlphaFoldDB" id="A0A1H8ART6"/>
<evidence type="ECO:0000256" key="1">
    <source>
        <dbReference type="SAM" id="MobiDB-lite"/>
    </source>
</evidence>
<evidence type="ECO:0000256" key="2">
    <source>
        <dbReference type="SAM" id="SignalP"/>
    </source>
</evidence>
<feature type="compositionally biased region" description="Polar residues" evidence="1">
    <location>
        <begin position="182"/>
        <end position="192"/>
    </location>
</feature>
<proteinExistence type="predicted"/>
<feature type="chain" id="PRO_5011519856" evidence="2">
    <location>
        <begin position="35"/>
        <end position="203"/>
    </location>
</feature>
<dbReference type="OrthoDB" id="8160435at2"/>
<dbReference type="InterPro" id="IPR009576">
    <property type="entry name" value="Biofilm_formation_YgiB"/>
</dbReference>
<dbReference type="STRING" id="245187.SAMN04488003_10415"/>